<feature type="compositionally biased region" description="Polar residues" evidence="1">
    <location>
        <begin position="360"/>
        <end position="369"/>
    </location>
</feature>
<dbReference type="EMBL" id="JACGCI010000101">
    <property type="protein sequence ID" value="KAF6745710.1"/>
    <property type="molecule type" value="Genomic_DNA"/>
</dbReference>
<name>A0A8H6HES6_9AGAR</name>
<comment type="caution">
    <text evidence="2">The sequence shown here is derived from an EMBL/GenBank/DDBJ whole genome shotgun (WGS) entry which is preliminary data.</text>
</comment>
<evidence type="ECO:0000256" key="1">
    <source>
        <dbReference type="SAM" id="MobiDB-lite"/>
    </source>
</evidence>
<dbReference type="AlphaFoldDB" id="A0A8H6HES6"/>
<sequence>MSILSASLLLPLPPPLCPPPALKYSIPSTGTGENKWMPLSTLGHECAQTTLQGPAVDRRRNAPLRYIPAFQFFPPTLPLSSSLRRVFTTIAGVHLDAPPTSTPHSFNRVFKLSASEIRHSVDLSLQLPIRHYFILWSTTPQLAGNRYVVSRHFPKVSLHHLMDCFCRSPDFDTLPRAISGELSHRPATPKVARNLTYVHEVATTGFRYVVSARVWSQTPPQIVPFRCQIQSSELIAVTGFRYVVSARVRSGTHQSPSLLVAELNSRDEILSSHLRRNSEFPSVLLPRPAITVSGTLAVTTLTAASSSSPPSGSTEIEILASSLLPHHSCPAKTLRRVHPFVTSLQNSQLHLRSSPAPAEQCSTSLTRFSPQPPPEATKLPSRYRIESPEYRERLRNAVTFGSASMITPRPHPSTSPASFEFLSLVQSHWPLFSVLD</sequence>
<evidence type="ECO:0000313" key="3">
    <source>
        <dbReference type="Proteomes" id="UP000521943"/>
    </source>
</evidence>
<proteinExistence type="predicted"/>
<dbReference type="Proteomes" id="UP000521943">
    <property type="component" value="Unassembled WGS sequence"/>
</dbReference>
<feature type="region of interest" description="Disordered" evidence="1">
    <location>
        <begin position="360"/>
        <end position="379"/>
    </location>
</feature>
<reference evidence="2 3" key="1">
    <citation type="submission" date="2020-07" db="EMBL/GenBank/DDBJ databases">
        <title>Comparative genomics of pyrophilous fungi reveals a link between fire events and developmental genes.</title>
        <authorList>
            <consortium name="DOE Joint Genome Institute"/>
            <person name="Steindorff A.S."/>
            <person name="Carver A."/>
            <person name="Calhoun S."/>
            <person name="Stillman K."/>
            <person name="Liu H."/>
            <person name="Lipzen A."/>
            <person name="Pangilinan J."/>
            <person name="Labutti K."/>
            <person name="Bruns T.D."/>
            <person name="Grigoriev I.V."/>
        </authorList>
    </citation>
    <scope>NUCLEOTIDE SEQUENCE [LARGE SCALE GENOMIC DNA]</scope>
    <source>
        <strain evidence="2 3">CBS 144469</strain>
    </source>
</reference>
<protein>
    <submittedName>
        <fullName evidence="2">Uncharacterized protein</fullName>
    </submittedName>
</protein>
<evidence type="ECO:0000313" key="2">
    <source>
        <dbReference type="EMBL" id="KAF6745710.1"/>
    </source>
</evidence>
<organism evidence="2 3">
    <name type="scientific">Ephemerocybe angulata</name>
    <dbReference type="NCBI Taxonomy" id="980116"/>
    <lineage>
        <taxon>Eukaryota</taxon>
        <taxon>Fungi</taxon>
        <taxon>Dikarya</taxon>
        <taxon>Basidiomycota</taxon>
        <taxon>Agaricomycotina</taxon>
        <taxon>Agaricomycetes</taxon>
        <taxon>Agaricomycetidae</taxon>
        <taxon>Agaricales</taxon>
        <taxon>Agaricineae</taxon>
        <taxon>Psathyrellaceae</taxon>
        <taxon>Ephemerocybe</taxon>
    </lineage>
</organism>
<accession>A0A8H6HES6</accession>
<keyword evidence="3" id="KW-1185">Reference proteome</keyword>
<gene>
    <name evidence="2" type="ORF">DFP72DRAFT_1051147</name>
</gene>